<evidence type="ECO:0000256" key="9">
    <source>
        <dbReference type="ARBA" id="ARBA00022741"/>
    </source>
</evidence>
<feature type="transmembrane region" description="Helical" evidence="15">
    <location>
        <begin position="20"/>
        <end position="40"/>
    </location>
</feature>
<keyword evidence="6" id="KW-0597">Phosphoprotein</keyword>
<dbReference type="STRING" id="1215343.B488_08230"/>
<dbReference type="SMART" id="SM00304">
    <property type="entry name" value="HAMP"/>
    <property type="match status" value="1"/>
</dbReference>
<dbReference type="GO" id="GO:0005524">
    <property type="term" value="F:ATP binding"/>
    <property type="evidence" value="ECO:0007669"/>
    <property type="project" value="UniProtKB-KW"/>
</dbReference>
<dbReference type="SMART" id="SM00387">
    <property type="entry name" value="HATPase_c"/>
    <property type="match status" value="1"/>
</dbReference>
<organism evidence="18 19">
    <name type="scientific">Liberibacter crescens (strain BT-1)</name>
    <dbReference type="NCBI Taxonomy" id="1215343"/>
    <lineage>
        <taxon>Bacteria</taxon>
        <taxon>Pseudomonadati</taxon>
        <taxon>Pseudomonadota</taxon>
        <taxon>Alphaproteobacteria</taxon>
        <taxon>Hyphomicrobiales</taxon>
        <taxon>Rhizobiaceae</taxon>
        <taxon>Liberibacter</taxon>
    </lineage>
</organism>
<dbReference type="EC" id="2.7.13.3" evidence="3"/>
<dbReference type="PROSITE" id="PS50885">
    <property type="entry name" value="HAMP"/>
    <property type="match status" value="1"/>
</dbReference>
<evidence type="ECO:0000256" key="10">
    <source>
        <dbReference type="ARBA" id="ARBA00022777"/>
    </source>
</evidence>
<dbReference type="KEGG" id="lcc:B488_08230"/>
<evidence type="ECO:0000313" key="18">
    <source>
        <dbReference type="EMBL" id="AGA64815.1"/>
    </source>
</evidence>
<accession>L0EVD2</accession>
<evidence type="ECO:0000256" key="2">
    <source>
        <dbReference type="ARBA" id="ARBA00004429"/>
    </source>
</evidence>
<keyword evidence="9" id="KW-0547">Nucleotide-binding</keyword>
<keyword evidence="11" id="KW-0067">ATP-binding</keyword>
<dbReference type="Proteomes" id="UP000010799">
    <property type="component" value="Chromosome"/>
</dbReference>
<dbReference type="CDD" id="cd00082">
    <property type="entry name" value="HisKA"/>
    <property type="match status" value="1"/>
</dbReference>
<keyword evidence="12 15" id="KW-1133">Transmembrane helix</keyword>
<dbReference type="InterPro" id="IPR005467">
    <property type="entry name" value="His_kinase_dom"/>
</dbReference>
<name>L0EVD2_LIBCB</name>
<dbReference type="PRINTS" id="PR00344">
    <property type="entry name" value="BCTRLSENSOR"/>
</dbReference>
<dbReference type="RefSeq" id="WP_015273242.1">
    <property type="nucleotide sequence ID" value="NC_019907.1"/>
</dbReference>
<gene>
    <name evidence="18" type="ordered locus">B488_08230</name>
</gene>
<sequence length="441" mass="50430">MSFLNQLFKFKRPKGIYTRFILIIILPMLILQTVIATVFMERYWQTVTQRLSMGTTRDIAMLVGLIEKDPDNINLNQIIQLARQKLKLIISLEPGTTLPPPRSKHFFSILDNILAKEIKQQINRPFWINTSFLPDFVEIRIKLDSHILRILTHRNQTYASNTHIFILWMVGTSIILITISILFLRGQIRPILSLAVAAESFGKGQTSYDFHPSGAKEIRRAGQAFLLMRKRIERQIEQRTAMLTGVSHDLRTILTRFKLQIALVENQDELKGLNEDINDMQSMLEAYLAFARGESEEDTGTVNIIRLFEKIEEDFECQNKPLTWNLKGNPEVHVRPNAFSRLIFNLASNAQCYAHKLVINAHHDKKWLTITFDDDGPGIPEHALQDVFKPFFRLDSARNLNKSGTGLGLTIVQDISRSHGGNVILEKSPLGGLRVRVSLPV</sequence>
<evidence type="ECO:0000256" key="4">
    <source>
        <dbReference type="ARBA" id="ARBA00022475"/>
    </source>
</evidence>
<dbReference type="GO" id="GO:0005886">
    <property type="term" value="C:plasma membrane"/>
    <property type="evidence" value="ECO:0007669"/>
    <property type="project" value="UniProtKB-SubCell"/>
</dbReference>
<dbReference type="EMBL" id="CP003789">
    <property type="protein sequence ID" value="AGA64815.1"/>
    <property type="molecule type" value="Genomic_DNA"/>
</dbReference>
<dbReference type="InterPro" id="IPR003594">
    <property type="entry name" value="HATPase_dom"/>
</dbReference>
<evidence type="ECO:0000256" key="11">
    <source>
        <dbReference type="ARBA" id="ARBA00022840"/>
    </source>
</evidence>
<protein>
    <recommendedName>
        <fullName evidence="3">histidine kinase</fullName>
        <ecNumber evidence="3">2.7.13.3</ecNumber>
    </recommendedName>
</protein>
<feature type="domain" description="Histidine kinase" evidence="16">
    <location>
        <begin position="245"/>
        <end position="441"/>
    </location>
</feature>
<dbReference type="eggNOG" id="COG2205">
    <property type="taxonomic scope" value="Bacteria"/>
</dbReference>
<dbReference type="Gene3D" id="1.10.287.130">
    <property type="match status" value="1"/>
</dbReference>
<evidence type="ECO:0000313" key="19">
    <source>
        <dbReference type="Proteomes" id="UP000010799"/>
    </source>
</evidence>
<comment type="subcellular location">
    <subcellularLocation>
        <location evidence="2">Cell inner membrane</location>
        <topology evidence="2">Multi-pass membrane protein</topology>
    </subcellularLocation>
</comment>
<dbReference type="InterPro" id="IPR036890">
    <property type="entry name" value="HATPase_C_sf"/>
</dbReference>
<dbReference type="Gene3D" id="3.30.565.10">
    <property type="entry name" value="Histidine kinase-like ATPase, C-terminal domain"/>
    <property type="match status" value="1"/>
</dbReference>
<keyword evidence="19" id="KW-1185">Reference proteome</keyword>
<comment type="catalytic activity">
    <reaction evidence="1">
        <text>ATP + protein L-histidine = ADP + protein N-phospho-L-histidine.</text>
        <dbReference type="EC" id="2.7.13.3"/>
    </reaction>
</comment>
<evidence type="ECO:0000259" key="17">
    <source>
        <dbReference type="PROSITE" id="PS50885"/>
    </source>
</evidence>
<evidence type="ECO:0000256" key="5">
    <source>
        <dbReference type="ARBA" id="ARBA00022519"/>
    </source>
</evidence>
<dbReference type="InterPro" id="IPR003661">
    <property type="entry name" value="HisK_dim/P_dom"/>
</dbReference>
<evidence type="ECO:0000256" key="15">
    <source>
        <dbReference type="SAM" id="Phobius"/>
    </source>
</evidence>
<dbReference type="InterPro" id="IPR003660">
    <property type="entry name" value="HAMP_dom"/>
</dbReference>
<keyword evidence="7 18" id="KW-0808">Transferase</keyword>
<keyword evidence="14 15" id="KW-0472">Membrane</keyword>
<keyword evidence="5" id="KW-0997">Cell inner membrane</keyword>
<dbReference type="InterPro" id="IPR050980">
    <property type="entry name" value="2C_sensor_his_kinase"/>
</dbReference>
<keyword evidence="4" id="KW-1003">Cell membrane</keyword>
<keyword evidence="8 15" id="KW-0812">Transmembrane</keyword>
<dbReference type="PATRIC" id="fig|1215343.11.peg.848"/>
<feature type="transmembrane region" description="Helical" evidence="15">
    <location>
        <begin position="164"/>
        <end position="184"/>
    </location>
</feature>
<feature type="domain" description="HAMP" evidence="17">
    <location>
        <begin position="185"/>
        <end position="237"/>
    </location>
</feature>
<reference evidence="18 19" key="1">
    <citation type="journal article" date="2012" name="Stand. Genomic Sci.">
        <title>Complete genome sequence of Liberibacter crescens BT-1.</title>
        <authorList>
            <person name="Leonard M.T."/>
            <person name="Fagen J.R."/>
            <person name="Davis-Richardson A.G."/>
            <person name="Davis M.J."/>
            <person name="Triplett E.W."/>
        </authorList>
    </citation>
    <scope>NUCLEOTIDE SEQUENCE [LARGE SCALE GENOMIC DNA]</scope>
    <source>
        <strain evidence="18 19">BT-1</strain>
    </source>
</reference>
<dbReference type="PANTHER" id="PTHR44936">
    <property type="entry name" value="SENSOR PROTEIN CREC"/>
    <property type="match status" value="1"/>
</dbReference>
<keyword evidence="10" id="KW-0418">Kinase</keyword>
<dbReference type="GO" id="GO:0000155">
    <property type="term" value="F:phosphorelay sensor kinase activity"/>
    <property type="evidence" value="ECO:0007669"/>
    <property type="project" value="InterPro"/>
</dbReference>
<dbReference type="Pfam" id="PF02518">
    <property type="entry name" value="HATPase_c"/>
    <property type="match status" value="1"/>
</dbReference>
<evidence type="ECO:0000256" key="8">
    <source>
        <dbReference type="ARBA" id="ARBA00022692"/>
    </source>
</evidence>
<evidence type="ECO:0000256" key="3">
    <source>
        <dbReference type="ARBA" id="ARBA00012438"/>
    </source>
</evidence>
<evidence type="ECO:0000259" key="16">
    <source>
        <dbReference type="PROSITE" id="PS50109"/>
    </source>
</evidence>
<dbReference type="PANTHER" id="PTHR44936:SF5">
    <property type="entry name" value="SENSOR HISTIDINE KINASE ENVZ"/>
    <property type="match status" value="1"/>
</dbReference>
<keyword evidence="13" id="KW-0902">Two-component regulatory system</keyword>
<evidence type="ECO:0000256" key="7">
    <source>
        <dbReference type="ARBA" id="ARBA00022679"/>
    </source>
</evidence>
<evidence type="ECO:0000256" key="6">
    <source>
        <dbReference type="ARBA" id="ARBA00022553"/>
    </source>
</evidence>
<dbReference type="PROSITE" id="PS50109">
    <property type="entry name" value="HIS_KIN"/>
    <property type="match status" value="1"/>
</dbReference>
<evidence type="ECO:0000256" key="1">
    <source>
        <dbReference type="ARBA" id="ARBA00000085"/>
    </source>
</evidence>
<proteinExistence type="predicted"/>
<dbReference type="Pfam" id="PF00672">
    <property type="entry name" value="HAMP"/>
    <property type="match status" value="1"/>
</dbReference>
<dbReference type="HOGENOM" id="CLU_000445_89_27_5"/>
<evidence type="ECO:0000256" key="14">
    <source>
        <dbReference type="ARBA" id="ARBA00023136"/>
    </source>
</evidence>
<dbReference type="InterPro" id="IPR036097">
    <property type="entry name" value="HisK_dim/P_sf"/>
</dbReference>
<evidence type="ECO:0000256" key="13">
    <source>
        <dbReference type="ARBA" id="ARBA00023012"/>
    </source>
</evidence>
<dbReference type="CDD" id="cd06225">
    <property type="entry name" value="HAMP"/>
    <property type="match status" value="1"/>
</dbReference>
<dbReference type="InterPro" id="IPR004358">
    <property type="entry name" value="Sig_transdc_His_kin-like_C"/>
</dbReference>
<dbReference type="SUPFAM" id="SSF55874">
    <property type="entry name" value="ATPase domain of HSP90 chaperone/DNA topoisomerase II/histidine kinase"/>
    <property type="match status" value="1"/>
</dbReference>
<dbReference type="AlphaFoldDB" id="L0EVD2"/>
<evidence type="ECO:0000256" key="12">
    <source>
        <dbReference type="ARBA" id="ARBA00022989"/>
    </source>
</evidence>
<dbReference type="SMART" id="SM00388">
    <property type="entry name" value="HisKA"/>
    <property type="match status" value="1"/>
</dbReference>
<dbReference type="SUPFAM" id="SSF47384">
    <property type="entry name" value="Homodimeric domain of signal transducing histidine kinase"/>
    <property type="match status" value="1"/>
</dbReference>